<keyword evidence="1" id="KW-0862">Zinc</keyword>
<evidence type="ECO:0000256" key="1">
    <source>
        <dbReference type="ARBA" id="ARBA00022833"/>
    </source>
</evidence>
<dbReference type="GO" id="GO:0016811">
    <property type="term" value="F:hydrolase activity, acting on carbon-nitrogen (but not peptide) bonds, in linear amides"/>
    <property type="evidence" value="ECO:0007669"/>
    <property type="project" value="TreeGrafter"/>
</dbReference>
<protein>
    <recommendedName>
        <fullName evidence="4">GlcNAc-PI de-N-acetylase</fullName>
    </recommendedName>
</protein>
<dbReference type="InterPro" id="IPR003737">
    <property type="entry name" value="GlcNAc_PI_deacetylase-related"/>
</dbReference>
<dbReference type="EMBL" id="AZYO01000038">
    <property type="protein sequence ID" value="KOS55411.1"/>
    <property type="molecule type" value="Genomic_DNA"/>
</dbReference>
<comment type="caution">
    <text evidence="2">The sequence shown here is derived from an EMBL/GenBank/DDBJ whole genome shotgun (WGS) entry which is preliminary data.</text>
</comment>
<evidence type="ECO:0000313" key="2">
    <source>
        <dbReference type="EMBL" id="KOS55411.1"/>
    </source>
</evidence>
<accession>A0A0M9WNB0</accession>
<dbReference type="PANTHER" id="PTHR12993:SF29">
    <property type="entry name" value="BLR3841 PROTEIN"/>
    <property type="match status" value="1"/>
</dbReference>
<name>A0A0M9WNB0_RHORH</name>
<dbReference type="InterPro" id="IPR024078">
    <property type="entry name" value="LmbE-like_dom_sf"/>
</dbReference>
<evidence type="ECO:0008006" key="4">
    <source>
        <dbReference type="Google" id="ProtNLM"/>
    </source>
</evidence>
<dbReference type="SUPFAM" id="SSF102588">
    <property type="entry name" value="LmbE-like"/>
    <property type="match status" value="1"/>
</dbReference>
<dbReference type="GO" id="GO:0016137">
    <property type="term" value="P:glycoside metabolic process"/>
    <property type="evidence" value="ECO:0007669"/>
    <property type="project" value="UniProtKB-ARBA"/>
</dbReference>
<evidence type="ECO:0000313" key="3">
    <source>
        <dbReference type="Proteomes" id="UP000037712"/>
    </source>
</evidence>
<dbReference type="PATRIC" id="fig|1441923.3.peg.3291"/>
<gene>
    <name evidence="2" type="ORF">Z051_15015</name>
</gene>
<dbReference type="RefSeq" id="WP_054373369.1">
    <property type="nucleotide sequence ID" value="NZ_AZYO01000038.1"/>
</dbReference>
<dbReference type="Gene3D" id="3.40.50.10320">
    <property type="entry name" value="LmbE-like"/>
    <property type="match status" value="1"/>
</dbReference>
<dbReference type="PANTHER" id="PTHR12993">
    <property type="entry name" value="N-ACETYLGLUCOSAMINYL-PHOSPHATIDYLINOSITOL DE-N-ACETYLASE-RELATED"/>
    <property type="match status" value="1"/>
</dbReference>
<dbReference type="AlphaFoldDB" id="A0A0M9WNB0"/>
<organism evidence="2 3">
    <name type="scientific">Rhodococcus rhodochrous KG-21</name>
    <dbReference type="NCBI Taxonomy" id="1441923"/>
    <lineage>
        <taxon>Bacteria</taxon>
        <taxon>Bacillati</taxon>
        <taxon>Actinomycetota</taxon>
        <taxon>Actinomycetes</taxon>
        <taxon>Mycobacteriales</taxon>
        <taxon>Nocardiaceae</taxon>
        <taxon>Rhodococcus</taxon>
    </lineage>
</organism>
<proteinExistence type="predicted"/>
<sequence length="235" mass="26663">MTKVTVVSAHGLDWVWRTGGTILKYVKAGAEVTVVCLSMGERGESASAWAEPNQSAERVRAMRLAEAEKAAAVAGVELRTYDWGDYPMVIDDERRLEVVRLLRELRPDVVLTHGRRDPNNPDHVATARVVEDAAIWARAHGRLPESERFVVRQIHGYEPEFPEFCDFQPDTYIDISDVAEQKLEMMQCSQVQQFMIEVYEQRARYRAIMAGLLLDRKVTHAEAFERFLPAAGGLF</sequence>
<dbReference type="Pfam" id="PF02585">
    <property type="entry name" value="PIG-L"/>
    <property type="match status" value="1"/>
</dbReference>
<dbReference type="Proteomes" id="UP000037712">
    <property type="component" value="Unassembled WGS sequence"/>
</dbReference>
<reference evidence="2 3" key="1">
    <citation type="journal article" date="2015" name="Genome Announc.">
        <title>Draft Genome Sequence of Rhodococcus rhodochrous Strain KG-21, a Soil Isolate from Oil Fields of Krishna-Godavari Basin, India.</title>
        <authorList>
            <person name="Dawar C."/>
            <person name="Aggarwal R.K."/>
        </authorList>
    </citation>
    <scope>NUCLEOTIDE SEQUENCE [LARGE SCALE GENOMIC DNA]</scope>
    <source>
        <strain evidence="2 3">KG-21</strain>
    </source>
</reference>
<reference evidence="3" key="2">
    <citation type="submission" date="2015-01" db="EMBL/GenBank/DDBJ databases">
        <title>Draft genome sequence of potential hydrocarbon metabolising strain of Rhodococcus rhodochrous.</title>
        <authorList>
            <person name="Aggarwal R.K."/>
            <person name="Dawar C."/>
        </authorList>
    </citation>
    <scope>NUCLEOTIDE SEQUENCE [LARGE SCALE GENOMIC DNA]</scope>
    <source>
        <strain evidence="3">KG-21</strain>
    </source>
</reference>